<organism evidence="9 10">
    <name type="scientific">Lachnoanaerobaculum saburreum</name>
    <dbReference type="NCBI Taxonomy" id="467210"/>
    <lineage>
        <taxon>Bacteria</taxon>
        <taxon>Bacillati</taxon>
        <taxon>Bacillota</taxon>
        <taxon>Clostridia</taxon>
        <taxon>Lachnospirales</taxon>
        <taxon>Lachnospiraceae</taxon>
        <taxon>Lachnoanaerobaculum</taxon>
    </lineage>
</organism>
<evidence type="ECO:0000256" key="2">
    <source>
        <dbReference type="ARBA" id="ARBA00022448"/>
    </source>
</evidence>
<comment type="subcellular location">
    <subcellularLocation>
        <location evidence="1 7">Cell membrane</location>
        <topology evidence="1 7">Multi-pass membrane protein</topology>
    </subcellularLocation>
</comment>
<dbReference type="PANTHER" id="PTHR43163">
    <property type="entry name" value="DIPEPTIDE TRANSPORT SYSTEM PERMEASE PROTEIN DPPB-RELATED"/>
    <property type="match status" value="1"/>
</dbReference>
<evidence type="ECO:0000256" key="4">
    <source>
        <dbReference type="ARBA" id="ARBA00022692"/>
    </source>
</evidence>
<gene>
    <name evidence="9" type="ORF">HMPREF1866_01284</name>
</gene>
<feature type="transmembrane region" description="Helical" evidence="7">
    <location>
        <begin position="12"/>
        <end position="32"/>
    </location>
</feature>
<evidence type="ECO:0000256" key="1">
    <source>
        <dbReference type="ARBA" id="ARBA00004651"/>
    </source>
</evidence>
<proteinExistence type="inferred from homology"/>
<feature type="transmembrane region" description="Helical" evidence="7">
    <location>
        <begin position="167"/>
        <end position="190"/>
    </location>
</feature>
<dbReference type="EMBL" id="LSDA01000075">
    <property type="protein sequence ID" value="KXB57776.1"/>
    <property type="molecule type" value="Genomic_DNA"/>
</dbReference>
<evidence type="ECO:0000313" key="9">
    <source>
        <dbReference type="EMBL" id="KXB57776.1"/>
    </source>
</evidence>
<sequence>MSKLYKYIFKRLLSLIPILIGISFISFALIYFTGGDAVAVRYEAIGGVLSPELISQKREELGLNRPFIIQYLDWLLGVLKGDMGISYVSGKPVFIYILSKLPNTLLLSAASLIVTILISLPLGILSAIKSDSIFDHIIKTVSFIGNSLPNFFVALVLSYILALRLKLLPVISQGTGIKSLILPTLTLSLAMSAKYIRQIRALVIAELSKPYVIGARARGIKENTIIFFNVLRLTSLTIITLMALSFGSLLGGSAIVENIFMWDGIGKLAIESINLRDYPVILAYVLWMAFIYVFVNLIADISYYFLDPRLRLGGKNEK</sequence>
<name>A0A133ZQT4_9FIRM</name>
<keyword evidence="5 7" id="KW-1133">Transmembrane helix</keyword>
<dbReference type="InterPro" id="IPR035906">
    <property type="entry name" value="MetI-like_sf"/>
</dbReference>
<keyword evidence="3" id="KW-1003">Cell membrane</keyword>
<comment type="similarity">
    <text evidence="7">Belongs to the binding-protein-dependent transport system permease family.</text>
</comment>
<comment type="caution">
    <text evidence="9">The sequence shown here is derived from an EMBL/GenBank/DDBJ whole genome shotgun (WGS) entry which is preliminary data.</text>
</comment>
<dbReference type="Proteomes" id="UP000070394">
    <property type="component" value="Unassembled WGS sequence"/>
</dbReference>
<dbReference type="Pfam" id="PF00528">
    <property type="entry name" value="BPD_transp_1"/>
    <property type="match status" value="1"/>
</dbReference>
<dbReference type="STRING" id="467210.HMPREF1866_01284"/>
<evidence type="ECO:0000313" key="10">
    <source>
        <dbReference type="Proteomes" id="UP000070394"/>
    </source>
</evidence>
<dbReference type="SUPFAM" id="SSF161098">
    <property type="entry name" value="MetI-like"/>
    <property type="match status" value="1"/>
</dbReference>
<keyword evidence="2 7" id="KW-0813">Transport</keyword>
<dbReference type="GO" id="GO:0055085">
    <property type="term" value="P:transmembrane transport"/>
    <property type="evidence" value="ECO:0007669"/>
    <property type="project" value="InterPro"/>
</dbReference>
<dbReference type="PATRIC" id="fig|467210.3.peg.1275"/>
<feature type="transmembrane region" description="Helical" evidence="7">
    <location>
        <begin position="281"/>
        <end position="306"/>
    </location>
</feature>
<keyword evidence="4 7" id="KW-0812">Transmembrane</keyword>
<dbReference type="InterPro" id="IPR000515">
    <property type="entry name" value="MetI-like"/>
</dbReference>
<feature type="transmembrane region" description="Helical" evidence="7">
    <location>
        <begin position="140"/>
        <end position="161"/>
    </location>
</feature>
<feature type="domain" description="ABC transmembrane type-1" evidence="8">
    <location>
        <begin position="101"/>
        <end position="299"/>
    </location>
</feature>
<evidence type="ECO:0000256" key="3">
    <source>
        <dbReference type="ARBA" id="ARBA00022475"/>
    </source>
</evidence>
<feature type="transmembrane region" description="Helical" evidence="7">
    <location>
        <begin position="105"/>
        <end position="128"/>
    </location>
</feature>
<dbReference type="Pfam" id="PF19300">
    <property type="entry name" value="BPD_transp_1_N"/>
    <property type="match status" value="1"/>
</dbReference>
<dbReference type="InterPro" id="IPR045621">
    <property type="entry name" value="BPD_transp_1_N"/>
</dbReference>
<protein>
    <submittedName>
        <fullName evidence="9">Putative oligopeptide ABC transporter, permease protein AppB</fullName>
    </submittedName>
</protein>
<keyword evidence="10" id="KW-1185">Reference proteome</keyword>
<accession>A0A133ZQT4</accession>
<feature type="transmembrane region" description="Helical" evidence="7">
    <location>
        <begin position="236"/>
        <end position="261"/>
    </location>
</feature>
<keyword evidence="6 7" id="KW-0472">Membrane</keyword>
<evidence type="ECO:0000256" key="6">
    <source>
        <dbReference type="ARBA" id="ARBA00023136"/>
    </source>
</evidence>
<dbReference type="PANTHER" id="PTHR43163:SF6">
    <property type="entry name" value="DIPEPTIDE TRANSPORT SYSTEM PERMEASE PROTEIN DPPB-RELATED"/>
    <property type="match status" value="1"/>
</dbReference>
<reference evidence="10" key="1">
    <citation type="submission" date="2016-01" db="EMBL/GenBank/DDBJ databases">
        <authorList>
            <person name="Mitreva M."/>
            <person name="Pepin K.H."/>
            <person name="Mihindukulasuriya K.A."/>
            <person name="Fulton R."/>
            <person name="Fronick C."/>
            <person name="O'Laughlin M."/>
            <person name="Miner T."/>
            <person name="Herter B."/>
            <person name="Rosa B.A."/>
            <person name="Cordes M."/>
            <person name="Tomlinson C."/>
            <person name="Wollam A."/>
            <person name="Palsikar V.B."/>
            <person name="Mardis E.R."/>
            <person name="Wilson R.K."/>
        </authorList>
    </citation>
    <scope>NUCLEOTIDE SEQUENCE [LARGE SCALE GENOMIC DNA]</scope>
    <source>
        <strain evidence="10">DNF00896</strain>
    </source>
</reference>
<evidence type="ECO:0000256" key="7">
    <source>
        <dbReference type="RuleBase" id="RU363032"/>
    </source>
</evidence>
<dbReference type="Gene3D" id="1.10.3720.10">
    <property type="entry name" value="MetI-like"/>
    <property type="match status" value="1"/>
</dbReference>
<dbReference type="PROSITE" id="PS50928">
    <property type="entry name" value="ABC_TM1"/>
    <property type="match status" value="1"/>
</dbReference>
<dbReference type="CDD" id="cd06261">
    <property type="entry name" value="TM_PBP2"/>
    <property type="match status" value="1"/>
</dbReference>
<dbReference type="AlphaFoldDB" id="A0A133ZQT4"/>
<dbReference type="GO" id="GO:0005886">
    <property type="term" value="C:plasma membrane"/>
    <property type="evidence" value="ECO:0007669"/>
    <property type="project" value="UniProtKB-SubCell"/>
</dbReference>
<evidence type="ECO:0000259" key="8">
    <source>
        <dbReference type="PROSITE" id="PS50928"/>
    </source>
</evidence>
<evidence type="ECO:0000256" key="5">
    <source>
        <dbReference type="ARBA" id="ARBA00022989"/>
    </source>
</evidence>